<dbReference type="InterPro" id="IPR002347">
    <property type="entry name" value="SDR_fam"/>
</dbReference>
<evidence type="ECO:0000256" key="10">
    <source>
        <dbReference type="ARBA" id="ARBA00068717"/>
    </source>
</evidence>
<comment type="caution">
    <text evidence="15">The sequence shown here is derived from an EMBL/GenBank/DDBJ whole genome shotgun (WGS) entry which is preliminary data.</text>
</comment>
<dbReference type="PANTHER" id="PTHR24322">
    <property type="entry name" value="PKSB"/>
    <property type="match status" value="1"/>
</dbReference>
<feature type="domain" description="Ketoreductase" evidence="14">
    <location>
        <begin position="94"/>
        <end position="274"/>
    </location>
</feature>
<evidence type="ECO:0000256" key="6">
    <source>
        <dbReference type="ARBA" id="ARBA00023002"/>
    </source>
</evidence>
<gene>
    <name evidence="15" type="ORF">DFP72DRAFT_802666</name>
</gene>
<dbReference type="PRINTS" id="PR00081">
    <property type="entry name" value="GDHRDH"/>
</dbReference>
<dbReference type="FunFam" id="3.40.50.720:FF:000131">
    <property type="entry name" value="Short-chain dehydrogenase/reductase 3"/>
    <property type="match status" value="1"/>
</dbReference>
<keyword evidence="16" id="KW-1185">Reference proteome</keyword>
<evidence type="ECO:0000256" key="13">
    <source>
        <dbReference type="SAM" id="Phobius"/>
    </source>
</evidence>
<evidence type="ECO:0000256" key="9">
    <source>
        <dbReference type="ARBA" id="ARBA00059620"/>
    </source>
</evidence>
<evidence type="ECO:0000313" key="15">
    <source>
        <dbReference type="EMBL" id="KAF6762230.1"/>
    </source>
</evidence>
<dbReference type="SMART" id="SM00822">
    <property type="entry name" value="PKS_KR"/>
    <property type="match status" value="1"/>
</dbReference>
<dbReference type="OrthoDB" id="10253736at2759"/>
<proteinExistence type="inferred from homology"/>
<keyword evidence="7" id="KW-0443">Lipid metabolism</keyword>
<keyword evidence="5 13" id="KW-1133">Transmembrane helix</keyword>
<evidence type="ECO:0000256" key="2">
    <source>
        <dbReference type="ARBA" id="ARBA00006484"/>
    </source>
</evidence>
<evidence type="ECO:0000256" key="8">
    <source>
        <dbReference type="ARBA" id="ARBA00023136"/>
    </source>
</evidence>
<dbReference type="GO" id="GO:0016020">
    <property type="term" value="C:membrane"/>
    <property type="evidence" value="ECO:0007669"/>
    <property type="project" value="UniProtKB-SubCell"/>
</dbReference>
<comment type="function">
    <text evidence="9">Catalyzes the reduction of all-trans-retinal to all-trans-retinol in the presence of NADPH.</text>
</comment>
<evidence type="ECO:0000259" key="14">
    <source>
        <dbReference type="SMART" id="SM00822"/>
    </source>
</evidence>
<dbReference type="CDD" id="cd05339">
    <property type="entry name" value="17beta-HSDXI-like_SDR_c"/>
    <property type="match status" value="1"/>
</dbReference>
<reference evidence="15 16" key="1">
    <citation type="submission" date="2020-07" db="EMBL/GenBank/DDBJ databases">
        <title>Comparative genomics of pyrophilous fungi reveals a link between fire events and developmental genes.</title>
        <authorList>
            <consortium name="DOE Joint Genome Institute"/>
            <person name="Steindorff A.S."/>
            <person name="Carver A."/>
            <person name="Calhoun S."/>
            <person name="Stillman K."/>
            <person name="Liu H."/>
            <person name="Lipzen A."/>
            <person name="Pangilinan J."/>
            <person name="Labutti K."/>
            <person name="Bruns T.D."/>
            <person name="Grigoriev I.V."/>
        </authorList>
    </citation>
    <scope>NUCLEOTIDE SEQUENCE [LARGE SCALE GENOMIC DNA]</scope>
    <source>
        <strain evidence="15 16">CBS 144469</strain>
    </source>
</reference>
<evidence type="ECO:0000256" key="1">
    <source>
        <dbReference type="ARBA" id="ARBA00004141"/>
    </source>
</evidence>
<feature type="transmembrane region" description="Helical" evidence="13">
    <location>
        <begin position="52"/>
        <end position="69"/>
    </location>
</feature>
<feature type="transmembrane region" description="Helical" evidence="13">
    <location>
        <begin position="28"/>
        <end position="46"/>
    </location>
</feature>
<evidence type="ECO:0000256" key="11">
    <source>
        <dbReference type="ARBA" id="ARBA00082544"/>
    </source>
</evidence>
<dbReference type="Proteomes" id="UP000521943">
    <property type="component" value="Unassembled WGS sequence"/>
</dbReference>
<dbReference type="SUPFAM" id="SSF51735">
    <property type="entry name" value="NAD(P)-binding Rossmann-fold domains"/>
    <property type="match status" value="1"/>
</dbReference>
<dbReference type="EMBL" id="JACGCI010000008">
    <property type="protein sequence ID" value="KAF6762230.1"/>
    <property type="molecule type" value="Genomic_DNA"/>
</dbReference>
<evidence type="ECO:0000256" key="5">
    <source>
        <dbReference type="ARBA" id="ARBA00022989"/>
    </source>
</evidence>
<dbReference type="AlphaFoldDB" id="A0A8H6MBG3"/>
<dbReference type="InterPro" id="IPR020904">
    <property type="entry name" value="Sc_DH/Rdtase_CS"/>
</dbReference>
<comment type="subcellular location">
    <subcellularLocation>
        <location evidence="1">Membrane</location>
        <topology evidence="1">Multi-pass membrane protein</topology>
    </subcellularLocation>
</comment>
<protein>
    <recommendedName>
        <fullName evidence="10">Short-chain dehydrogenase/reductase 3</fullName>
    </recommendedName>
    <alternativeName>
        <fullName evidence="11">Retinal short-chain dehydrogenase/reductase 1</fullName>
    </alternativeName>
</protein>
<keyword evidence="6" id="KW-0560">Oxidoreductase</keyword>
<sequence length="372" mass="41490">MASRAQEPTPIYDNVDIDLFVKVLNHTLFSPFFIFFVPLFYIFQGAKVTDPGIIGLSVYWILISSFWFIRWYSRLYRNQGSLLIGPPRFDWGDQIIIVTGGSSGVGELLANTLAVRNVTVIVLDVKPIVTENYNITYYKCDVSNWEEVQAVAATIKEEIGDPTVIINNAGVVQGKLILDLSPQDINQTFGVNTLAHFWLLKAFLPAMLEKKEGHIVTVSSVMGVVGAAQMTDYCASKAAAIAMTDSLRRELDHRYNTPKIRTTVLCSGHILTPMFQNVEFPTHPLWKFLSPSLHPVTVVKSIIAALDEQHSRTIFLPLYTSAAPYVNLLPSFLRDLLQWFSNADYAMKNFAKVSGRRASEGPVPAVSLGKKD</sequence>
<evidence type="ECO:0000256" key="3">
    <source>
        <dbReference type="ARBA" id="ARBA00022692"/>
    </source>
</evidence>
<dbReference type="InterPro" id="IPR057326">
    <property type="entry name" value="KR_dom"/>
</dbReference>
<evidence type="ECO:0000256" key="4">
    <source>
        <dbReference type="ARBA" id="ARBA00022857"/>
    </source>
</evidence>
<keyword evidence="4" id="KW-0521">NADP</keyword>
<evidence type="ECO:0000256" key="7">
    <source>
        <dbReference type="ARBA" id="ARBA00023098"/>
    </source>
</evidence>
<evidence type="ECO:0000313" key="16">
    <source>
        <dbReference type="Proteomes" id="UP000521943"/>
    </source>
</evidence>
<dbReference type="PROSITE" id="PS00061">
    <property type="entry name" value="ADH_SHORT"/>
    <property type="match status" value="1"/>
</dbReference>
<dbReference type="Gene3D" id="3.40.50.720">
    <property type="entry name" value="NAD(P)-binding Rossmann-like Domain"/>
    <property type="match status" value="1"/>
</dbReference>
<evidence type="ECO:0000256" key="12">
    <source>
        <dbReference type="RuleBase" id="RU000363"/>
    </source>
</evidence>
<name>A0A8H6MBG3_9AGAR</name>
<dbReference type="PRINTS" id="PR00080">
    <property type="entry name" value="SDRFAMILY"/>
</dbReference>
<keyword evidence="8 13" id="KW-0472">Membrane</keyword>
<comment type="similarity">
    <text evidence="2 12">Belongs to the short-chain dehydrogenases/reductases (SDR) family.</text>
</comment>
<organism evidence="15 16">
    <name type="scientific">Ephemerocybe angulata</name>
    <dbReference type="NCBI Taxonomy" id="980116"/>
    <lineage>
        <taxon>Eukaryota</taxon>
        <taxon>Fungi</taxon>
        <taxon>Dikarya</taxon>
        <taxon>Basidiomycota</taxon>
        <taxon>Agaricomycotina</taxon>
        <taxon>Agaricomycetes</taxon>
        <taxon>Agaricomycetidae</taxon>
        <taxon>Agaricales</taxon>
        <taxon>Agaricineae</taxon>
        <taxon>Psathyrellaceae</taxon>
        <taxon>Ephemerocybe</taxon>
    </lineage>
</organism>
<dbReference type="InterPro" id="IPR036291">
    <property type="entry name" value="NAD(P)-bd_dom_sf"/>
</dbReference>
<accession>A0A8H6MBG3</accession>
<dbReference type="GO" id="GO:0052650">
    <property type="term" value="F:all-trans-retinol dehydrogenase (NADP+) activity"/>
    <property type="evidence" value="ECO:0007669"/>
    <property type="project" value="UniProtKB-ARBA"/>
</dbReference>
<dbReference type="Pfam" id="PF00106">
    <property type="entry name" value="adh_short"/>
    <property type="match status" value="1"/>
</dbReference>
<keyword evidence="3 13" id="KW-0812">Transmembrane</keyword>
<dbReference type="PANTHER" id="PTHR24322:SF736">
    <property type="entry name" value="RETINOL DEHYDROGENASE 10"/>
    <property type="match status" value="1"/>
</dbReference>